<dbReference type="InterPro" id="IPR012340">
    <property type="entry name" value="NA-bd_OB-fold"/>
</dbReference>
<dbReference type="GO" id="GO:0006351">
    <property type="term" value="P:DNA-templated transcription"/>
    <property type="evidence" value="ECO:0007669"/>
    <property type="project" value="InterPro"/>
</dbReference>
<evidence type="ECO:0000256" key="2">
    <source>
        <dbReference type="ARBA" id="ARBA00004477"/>
    </source>
</evidence>
<evidence type="ECO:0000256" key="8">
    <source>
        <dbReference type="ARBA" id="ARBA00022989"/>
    </source>
</evidence>
<dbReference type="PANTHER" id="PTHR10906">
    <property type="entry name" value="SECY/SEC61-ALPHA FAMILY MEMBER"/>
    <property type="match status" value="1"/>
</dbReference>
<dbReference type="EMBL" id="PNBA02000017">
    <property type="protein sequence ID" value="KAG6393825.1"/>
    <property type="molecule type" value="Genomic_DNA"/>
</dbReference>
<feature type="transmembrane region" description="Helical" evidence="12">
    <location>
        <begin position="362"/>
        <end position="381"/>
    </location>
</feature>
<dbReference type="AlphaFoldDB" id="A0A8X8WER6"/>
<dbReference type="GO" id="GO:0009535">
    <property type="term" value="C:chloroplast thylakoid membrane"/>
    <property type="evidence" value="ECO:0007669"/>
    <property type="project" value="UniProtKB-SubCell"/>
</dbReference>
<dbReference type="GO" id="GO:0005789">
    <property type="term" value="C:endoplasmic reticulum membrane"/>
    <property type="evidence" value="ECO:0007669"/>
    <property type="project" value="UniProtKB-SubCell"/>
</dbReference>
<feature type="transmembrane region" description="Helical" evidence="12">
    <location>
        <begin position="175"/>
        <end position="196"/>
    </location>
</feature>
<keyword evidence="6" id="KW-0256">Endoplasmic reticulum</keyword>
<feature type="transmembrane region" description="Helical" evidence="12">
    <location>
        <begin position="422"/>
        <end position="452"/>
    </location>
</feature>
<evidence type="ECO:0000256" key="10">
    <source>
        <dbReference type="ARBA" id="ARBA00023136"/>
    </source>
</evidence>
<evidence type="ECO:0000256" key="12">
    <source>
        <dbReference type="SAM" id="Phobius"/>
    </source>
</evidence>
<feature type="transmembrane region" description="Helical" evidence="12">
    <location>
        <begin position="76"/>
        <end position="97"/>
    </location>
</feature>
<evidence type="ECO:0000256" key="9">
    <source>
        <dbReference type="ARBA" id="ARBA00023010"/>
    </source>
</evidence>
<evidence type="ECO:0000256" key="11">
    <source>
        <dbReference type="RuleBase" id="RU004349"/>
    </source>
</evidence>
<feature type="transmembrane region" description="Helical" evidence="12">
    <location>
        <begin position="245"/>
        <end position="266"/>
    </location>
</feature>
<dbReference type="InterPro" id="IPR019561">
    <property type="entry name" value="Translocon_Sec61/SecY_plug_dom"/>
</dbReference>
<reference evidence="14" key="2">
    <citation type="submission" date="2020-08" db="EMBL/GenBank/DDBJ databases">
        <title>Plant Genome Project.</title>
        <authorList>
            <person name="Zhang R.-G."/>
        </authorList>
    </citation>
    <scope>NUCLEOTIDE SEQUENCE</scope>
    <source>
        <strain evidence="14">Huo1</strain>
        <tissue evidence="14">Leaf</tissue>
    </source>
</reference>
<dbReference type="NCBIfam" id="TIGR00967">
    <property type="entry name" value="3a0501s007"/>
    <property type="match status" value="1"/>
</dbReference>
<gene>
    <name evidence="14" type="ORF">SASPL_144399</name>
</gene>
<name>A0A8X8WER6_SALSN</name>
<evidence type="ECO:0000256" key="1">
    <source>
        <dbReference type="ARBA" id="ARBA00004454"/>
    </source>
</evidence>
<dbReference type="GO" id="GO:0015031">
    <property type="term" value="P:protein transport"/>
    <property type="evidence" value="ECO:0007669"/>
    <property type="project" value="UniProtKB-KW"/>
</dbReference>
<accession>A0A8X8WER6</accession>
<evidence type="ECO:0000256" key="4">
    <source>
        <dbReference type="ARBA" id="ARBA00022448"/>
    </source>
</evidence>
<dbReference type="Gene3D" id="2.40.50.140">
    <property type="entry name" value="Nucleic acid-binding proteins"/>
    <property type="match status" value="1"/>
</dbReference>
<feature type="transmembrane region" description="Helical" evidence="12">
    <location>
        <begin position="34"/>
        <end position="56"/>
    </location>
</feature>
<sequence>MGGGFRVLHLVRPFLSFLPEVQSADRKVPFREKVIYTVISLFIFLVCSQLPLYGIHSTTGADPFYWMRVILASNRGTVMELGITPIVTSGLVMQLLAGSKIIEVDNNVREDRALLNGAQKLLGILIAVGEAVAYVLSGMYGSVGQLGVGNAILIILQLCFAGIIVICLDELLQKGYGLGSGISLFIATNICENIIWKAFSPTTINSGRGAEFEGAVIALFHLLITRTDKVRALREAFYRQNLPNVTNLLATVLVFLIVIYFQGFRVVLPVRSKNARGQQGSYPIKLFYTSNMPIILQSALVSNLYFISQLLYRKYSGNFLVNLLGKWKESEYSGQSVPVGGLAYYITAPSSMADILANPFHGLFYIVFMLSACALFSKTWIEVSGSSAKDVAKQLKEQQMVMPGHRESNLQKELNRYIPTAAAFGGICIGALTVLADLMGAIGSGTGILLAFGKAMADLYFDEVIDVVKTDSQVVYDKVSRINARSEENDFFVELDVHSELYPMLPNEKHRMLISNSLIINGSGESKSLTDKFEYVMHGLLYKMADAKSEGDADVKVEVYISFGGLQLMLRGDPLKMHKFKVDQKLFLLLRKN</sequence>
<dbReference type="FunFam" id="1.10.3370.10:FF:000002">
    <property type="entry name" value="Transport Sec61 subunit alpha isoform 2"/>
    <property type="match status" value="1"/>
</dbReference>
<dbReference type="Pfam" id="PF03870">
    <property type="entry name" value="RNA_pol_Rpb8"/>
    <property type="match status" value="1"/>
</dbReference>
<keyword evidence="7" id="KW-0653">Protein transport</keyword>
<proteinExistence type="inferred from homology"/>
<dbReference type="InterPro" id="IPR030659">
    <property type="entry name" value="SecY_CS"/>
</dbReference>
<dbReference type="Gene3D" id="1.10.3370.10">
    <property type="entry name" value="SecY subunit domain"/>
    <property type="match status" value="1"/>
</dbReference>
<evidence type="ECO:0000256" key="5">
    <source>
        <dbReference type="ARBA" id="ARBA00022692"/>
    </source>
</evidence>
<evidence type="ECO:0000256" key="3">
    <source>
        <dbReference type="ARBA" id="ARBA00005751"/>
    </source>
</evidence>
<protein>
    <recommendedName>
        <fullName evidence="13">Translocon Sec61/SecY plug domain-containing protein</fullName>
    </recommendedName>
</protein>
<evidence type="ECO:0000256" key="7">
    <source>
        <dbReference type="ARBA" id="ARBA00022927"/>
    </source>
</evidence>
<dbReference type="NCBIfam" id="NF006341">
    <property type="entry name" value="PRK08568.1-5"/>
    <property type="match status" value="1"/>
</dbReference>
<keyword evidence="4" id="KW-0813">Transport</keyword>
<feature type="domain" description="Translocon Sec61/SecY plug" evidence="13">
    <location>
        <begin position="42"/>
        <end position="76"/>
    </location>
</feature>
<dbReference type="SUPFAM" id="SSF50249">
    <property type="entry name" value="Nucleic acid-binding proteins"/>
    <property type="match status" value="1"/>
</dbReference>
<comment type="subcellular location">
    <subcellularLocation>
        <location evidence="2">Endoplasmic reticulum membrane</location>
        <topology evidence="2">Multi-pass membrane protein</topology>
    </subcellularLocation>
    <subcellularLocation>
        <location evidence="1">Plastid</location>
        <location evidence="1">Chloroplast thylakoid membrane</location>
        <topology evidence="1">Multi-pass membrane protein</topology>
    </subcellularLocation>
</comment>
<evidence type="ECO:0000313" key="14">
    <source>
        <dbReference type="EMBL" id="KAG6393825.1"/>
    </source>
</evidence>
<keyword evidence="8 12" id="KW-1133">Transmembrane helix</keyword>
<feature type="transmembrane region" description="Helical" evidence="12">
    <location>
        <begin position="148"/>
        <end position="168"/>
    </location>
</feature>
<organism evidence="14">
    <name type="scientific">Salvia splendens</name>
    <name type="common">Scarlet sage</name>
    <dbReference type="NCBI Taxonomy" id="180675"/>
    <lineage>
        <taxon>Eukaryota</taxon>
        <taxon>Viridiplantae</taxon>
        <taxon>Streptophyta</taxon>
        <taxon>Embryophyta</taxon>
        <taxon>Tracheophyta</taxon>
        <taxon>Spermatophyta</taxon>
        <taxon>Magnoliopsida</taxon>
        <taxon>eudicotyledons</taxon>
        <taxon>Gunneridae</taxon>
        <taxon>Pentapetalae</taxon>
        <taxon>asterids</taxon>
        <taxon>lamiids</taxon>
        <taxon>Lamiales</taxon>
        <taxon>Lamiaceae</taxon>
        <taxon>Nepetoideae</taxon>
        <taxon>Mentheae</taxon>
        <taxon>Salviinae</taxon>
        <taxon>Salvia</taxon>
        <taxon>Salvia subgen. Calosphace</taxon>
        <taxon>core Calosphace</taxon>
    </lineage>
</organism>
<evidence type="ECO:0000256" key="6">
    <source>
        <dbReference type="ARBA" id="ARBA00022824"/>
    </source>
</evidence>
<dbReference type="SMART" id="SM00658">
    <property type="entry name" value="RPOL8c"/>
    <property type="match status" value="1"/>
</dbReference>
<keyword evidence="9" id="KW-0811">Translocation</keyword>
<evidence type="ECO:0000313" key="15">
    <source>
        <dbReference type="Proteomes" id="UP000298416"/>
    </source>
</evidence>
<evidence type="ECO:0000259" key="13">
    <source>
        <dbReference type="Pfam" id="PF10559"/>
    </source>
</evidence>
<keyword evidence="15" id="KW-1185">Reference proteome</keyword>
<feature type="transmembrane region" description="Helical" evidence="12">
    <location>
        <begin position="118"/>
        <end position="136"/>
    </location>
</feature>
<dbReference type="PROSITE" id="PS00755">
    <property type="entry name" value="SECY_1"/>
    <property type="match status" value="1"/>
</dbReference>
<keyword evidence="5 12" id="KW-0812">Transmembrane</keyword>
<dbReference type="Pfam" id="PF00344">
    <property type="entry name" value="SecY"/>
    <property type="match status" value="1"/>
</dbReference>
<dbReference type="InterPro" id="IPR005570">
    <property type="entry name" value="RPABC3"/>
</dbReference>
<dbReference type="InterPro" id="IPR023201">
    <property type="entry name" value="SecY_dom_sf"/>
</dbReference>
<dbReference type="GO" id="GO:0003899">
    <property type="term" value="F:DNA-directed RNA polymerase activity"/>
    <property type="evidence" value="ECO:0007669"/>
    <property type="project" value="InterPro"/>
</dbReference>
<comment type="similarity">
    <text evidence="3 11">Belongs to the SecY/SEC61-alpha family.</text>
</comment>
<dbReference type="Proteomes" id="UP000298416">
    <property type="component" value="Unassembled WGS sequence"/>
</dbReference>
<dbReference type="SUPFAM" id="SSF103491">
    <property type="entry name" value="Preprotein translocase SecY subunit"/>
    <property type="match status" value="1"/>
</dbReference>
<keyword evidence="10 12" id="KW-0472">Membrane</keyword>
<feature type="transmembrane region" description="Helical" evidence="12">
    <location>
        <begin position="286"/>
        <end position="306"/>
    </location>
</feature>
<reference evidence="14" key="1">
    <citation type="submission" date="2018-01" db="EMBL/GenBank/DDBJ databases">
        <authorList>
            <person name="Mao J.F."/>
        </authorList>
    </citation>
    <scope>NUCLEOTIDE SEQUENCE</scope>
    <source>
        <strain evidence="14">Huo1</strain>
        <tissue evidence="14">Leaf</tissue>
    </source>
</reference>
<comment type="caution">
    <text evidence="14">The sequence shown here is derived from an EMBL/GenBank/DDBJ whole genome shotgun (WGS) entry which is preliminary data.</text>
</comment>
<dbReference type="Pfam" id="PF10559">
    <property type="entry name" value="Plug_translocon"/>
    <property type="match status" value="1"/>
</dbReference>
<dbReference type="InterPro" id="IPR002208">
    <property type="entry name" value="SecY/SEC61-alpha"/>
</dbReference>